<sequence>MSQGQVDLPPAVAATTATSPTTSNSHRRPAPDSPTIDSESAASPSYTSSTSAASASEPPRKRHRPRSLDLKSGADDSSHVALRIVSPGLPPLNSAEMRSTLKISQRIEQQQRELIASRAGVVSANTSINENGSPASETRSTIITVNAQPTAADELDRLSTPSSAKRLKRSNVPSPLSIGSQDSDSLRPAIHSAPIRYYGPPVAKSQFRPFPNTHVTYSSLPPLQSGGSVHPYQSGIPIKRSRPIYPYTTTSAHFPRAVRLAPHPYHNPQHHLMANQRQGPHRSASPPLRSPSSPFSVTDVYHGDLMKTAPLQSQPLSAQRDYFESQGKARMSQQDVDDDRLPVSEDEIREMQEKYKSSEDLHEEEEEEDDDEEDAASRTGVNGEEIFGSINIMNESIFNFRIFNPKSKEAEADDKENEDTSGDWLAKEKDKFLRICETSWDKFVNSRKQM</sequence>
<keyword evidence="3" id="KW-1185">Reference proteome</keyword>
<dbReference type="KEGG" id="pic:PICST_87538"/>
<feature type="compositionally biased region" description="Acidic residues" evidence="1">
    <location>
        <begin position="361"/>
        <end position="374"/>
    </location>
</feature>
<dbReference type="eggNOG" id="ENOG502SENR">
    <property type="taxonomic scope" value="Eukaryota"/>
</dbReference>
<dbReference type="EMBL" id="CP000496">
    <property type="protein sequence ID" value="ABN64402.2"/>
    <property type="molecule type" value="Genomic_DNA"/>
</dbReference>
<name>A3LNZ0_PICST</name>
<feature type="compositionally biased region" description="Low complexity" evidence="1">
    <location>
        <begin position="38"/>
        <end position="57"/>
    </location>
</feature>
<reference evidence="2 3" key="1">
    <citation type="journal article" date="2007" name="Nat. Biotechnol.">
        <title>Genome sequence of the lignocellulose-bioconverting and xylose-fermenting yeast Pichia stipitis.</title>
        <authorList>
            <person name="Jeffries T.W."/>
            <person name="Grigoriev I.V."/>
            <person name="Grimwood J."/>
            <person name="Laplaza J.M."/>
            <person name="Aerts A."/>
            <person name="Salamov A."/>
            <person name="Schmutz J."/>
            <person name="Lindquist E."/>
            <person name="Dehal P."/>
            <person name="Shapiro H."/>
            <person name="Jin Y.S."/>
            <person name="Passoth V."/>
            <person name="Richardson P.M."/>
        </authorList>
    </citation>
    <scope>NUCLEOTIDE SEQUENCE [LARGE SCALE GENOMIC DNA]</scope>
    <source>
        <strain evidence="3">ATCC 58785 / CBS 6054 / NBRC 10063 / NRRL Y-11545</strain>
    </source>
</reference>
<dbReference type="HOGENOM" id="CLU_049206_0_0_1"/>
<feature type="compositionally biased region" description="Low complexity" evidence="1">
    <location>
        <begin position="281"/>
        <end position="296"/>
    </location>
</feature>
<feature type="compositionally biased region" description="Low complexity" evidence="1">
    <location>
        <begin position="9"/>
        <end position="24"/>
    </location>
</feature>
<feature type="region of interest" description="Disordered" evidence="1">
    <location>
        <begin position="152"/>
        <end position="186"/>
    </location>
</feature>
<accession>A3LNZ0</accession>
<feature type="compositionally biased region" description="Polar residues" evidence="1">
    <location>
        <begin position="171"/>
        <end position="183"/>
    </location>
</feature>
<feature type="region of interest" description="Disordered" evidence="1">
    <location>
        <begin position="261"/>
        <end position="383"/>
    </location>
</feature>
<protein>
    <submittedName>
        <fullName evidence="2">Uncharacterized protein</fullName>
    </submittedName>
</protein>
<evidence type="ECO:0000313" key="3">
    <source>
        <dbReference type="Proteomes" id="UP000002258"/>
    </source>
</evidence>
<dbReference type="RefSeq" id="XP_001382431.2">
    <property type="nucleotide sequence ID" value="XM_001382394.1"/>
</dbReference>
<dbReference type="Proteomes" id="UP000002258">
    <property type="component" value="Chromosome 2"/>
</dbReference>
<evidence type="ECO:0000256" key="1">
    <source>
        <dbReference type="SAM" id="MobiDB-lite"/>
    </source>
</evidence>
<feature type="compositionally biased region" description="Basic and acidic residues" evidence="1">
    <location>
        <begin position="66"/>
        <end position="78"/>
    </location>
</feature>
<evidence type="ECO:0000313" key="2">
    <source>
        <dbReference type="EMBL" id="ABN64402.2"/>
    </source>
</evidence>
<dbReference type="OrthoDB" id="3977264at2759"/>
<feature type="compositionally biased region" description="Basic and acidic residues" evidence="1">
    <location>
        <begin position="349"/>
        <end position="360"/>
    </location>
</feature>
<dbReference type="AlphaFoldDB" id="A3LNZ0"/>
<feature type="region of interest" description="Disordered" evidence="1">
    <location>
        <begin position="1"/>
        <end position="94"/>
    </location>
</feature>
<dbReference type="GeneID" id="4836680"/>
<gene>
    <name evidence="2" type="ORF">PICST_87538</name>
</gene>
<organism evidence="2 3">
    <name type="scientific">Scheffersomyces stipitis (strain ATCC 58785 / CBS 6054 / NBRC 10063 / NRRL Y-11545)</name>
    <name type="common">Yeast</name>
    <name type="synonym">Pichia stipitis</name>
    <dbReference type="NCBI Taxonomy" id="322104"/>
    <lineage>
        <taxon>Eukaryota</taxon>
        <taxon>Fungi</taxon>
        <taxon>Dikarya</taxon>
        <taxon>Ascomycota</taxon>
        <taxon>Saccharomycotina</taxon>
        <taxon>Pichiomycetes</taxon>
        <taxon>Debaryomycetaceae</taxon>
        <taxon>Scheffersomyces</taxon>
    </lineage>
</organism>
<dbReference type="OMA" id="YQQYYPA"/>
<proteinExistence type="predicted"/>
<dbReference type="InParanoid" id="A3LNZ0"/>
<dbReference type="STRING" id="322104.A3LNZ0"/>